<dbReference type="InterPro" id="IPR043504">
    <property type="entry name" value="Peptidase_S1_PA_chymotrypsin"/>
</dbReference>
<organism evidence="9 10">
    <name type="scientific">Brevibacterium senegalense</name>
    <dbReference type="NCBI Taxonomy" id="1033736"/>
    <lineage>
        <taxon>Bacteria</taxon>
        <taxon>Bacillati</taxon>
        <taxon>Actinomycetota</taxon>
        <taxon>Actinomycetes</taxon>
        <taxon>Micrococcales</taxon>
        <taxon>Brevibacteriaceae</taxon>
        <taxon>Brevibacterium</taxon>
    </lineage>
</organism>
<feature type="transmembrane region" description="Helical" evidence="6">
    <location>
        <begin position="582"/>
        <end position="603"/>
    </location>
</feature>
<dbReference type="GO" id="GO:0006508">
    <property type="term" value="P:proteolysis"/>
    <property type="evidence" value="ECO:0007669"/>
    <property type="project" value="UniProtKB-KW"/>
</dbReference>
<dbReference type="GO" id="GO:0008233">
    <property type="term" value="F:peptidase activity"/>
    <property type="evidence" value="ECO:0007669"/>
    <property type="project" value="UniProtKB-KW"/>
</dbReference>
<dbReference type="Pfam" id="PF00746">
    <property type="entry name" value="Gram_pos_anchor"/>
    <property type="match status" value="1"/>
</dbReference>
<sequence length="608" mass="61367">MAHPTTGKRFVALSAAVALGFGGAMIAGPASAAPAGDLKTVAAEAFTSSDKIAAIGHGADGTIVVQAVVPADVTSVEDIEDTEVQEALEPAQALAEDTTGEDLVVQPVGDTYSSSPVPSENKAGPTWEGGAPDDVVAGAGYVVAGAQGYGLCSVGFPATGPDGEDAIITAGHCSEEGNDVYVERPSTSNAVTDSYETAEWDESRKLGTFTHSQYGPAVLGDVQDESDLDPAQMQDFAVITVDESAGFNLIGEAATWSDASAEGDDLASDTTSITGVHDVTTDDIGKEVFHSGRTTGKTSGDIGWDAEEYGNVSVGGIVDGYAPVTDDAGNQYMVYGFASETPVGGGDSGGTVMMGDKAVGVVSGGIDADAIAPGSPAMLWTAELAEGLTHLPGDYEIKTTEGSEEPTEEPSETPTPTPTPTETETSSPTPTETDDADVDPALAVDPQEIAAERFIAEDEDQAIEDDRGVTYTVTDVEPGSEVTFDTYAGGDAANAGSGAAPAADAADEPAKSITVTADEDGVASSRVWGLPTADASAYVGDYSVVATTETETLEGSFSVVEGSGDGDEGDGGEDLPRTGSTVAPLVAGAAGLVALGGALVYVARRRQA</sequence>
<dbReference type="EC" id="3.4.21.-" evidence="9"/>
<feature type="chain" id="PRO_5037749084" evidence="7">
    <location>
        <begin position="33"/>
        <end position="608"/>
    </location>
</feature>
<keyword evidence="6" id="KW-1133">Transmembrane helix</keyword>
<evidence type="ECO:0000256" key="5">
    <source>
        <dbReference type="SAM" id="MobiDB-lite"/>
    </source>
</evidence>
<dbReference type="Proteomes" id="UP000784435">
    <property type="component" value="Unassembled WGS sequence"/>
</dbReference>
<feature type="signal peptide" evidence="7">
    <location>
        <begin position="1"/>
        <end position="32"/>
    </location>
</feature>
<feature type="compositionally biased region" description="Acidic residues" evidence="5">
    <location>
        <begin position="564"/>
        <end position="573"/>
    </location>
</feature>
<evidence type="ECO:0000256" key="1">
    <source>
        <dbReference type="ARBA" id="ARBA00022512"/>
    </source>
</evidence>
<evidence type="ECO:0000259" key="8">
    <source>
        <dbReference type="PROSITE" id="PS50847"/>
    </source>
</evidence>
<reference evidence="9" key="2">
    <citation type="submission" date="2021-09" db="EMBL/GenBank/DDBJ databases">
        <authorList>
            <person name="Gilroy R."/>
        </authorList>
    </citation>
    <scope>NUCLEOTIDE SEQUENCE</scope>
    <source>
        <strain evidence="9">ChiGjej5B5-7349</strain>
    </source>
</reference>
<feature type="compositionally biased region" description="Low complexity" evidence="5">
    <location>
        <begin position="420"/>
        <end position="431"/>
    </location>
</feature>
<keyword evidence="9" id="KW-0645">Protease</keyword>
<dbReference type="InterPro" id="IPR009003">
    <property type="entry name" value="Peptidase_S1_PA"/>
</dbReference>
<protein>
    <submittedName>
        <fullName evidence="9">Trypsin-like serine protease</fullName>
        <ecNumber evidence="9">3.4.21.-</ecNumber>
    </submittedName>
</protein>
<evidence type="ECO:0000256" key="6">
    <source>
        <dbReference type="SAM" id="Phobius"/>
    </source>
</evidence>
<proteinExistence type="predicted"/>
<dbReference type="SUPFAM" id="SSF50494">
    <property type="entry name" value="Trypsin-like serine proteases"/>
    <property type="match status" value="1"/>
</dbReference>
<keyword evidence="2" id="KW-0964">Secreted</keyword>
<evidence type="ECO:0000256" key="3">
    <source>
        <dbReference type="ARBA" id="ARBA00022729"/>
    </source>
</evidence>
<evidence type="ECO:0000256" key="7">
    <source>
        <dbReference type="SAM" id="SignalP"/>
    </source>
</evidence>
<keyword evidence="9" id="KW-0378">Hydrolase</keyword>
<dbReference type="AlphaFoldDB" id="A0A921SNZ7"/>
<keyword evidence="4" id="KW-0572">Peptidoglycan-anchor</keyword>
<evidence type="ECO:0000313" key="9">
    <source>
        <dbReference type="EMBL" id="HJG80397.1"/>
    </source>
</evidence>
<dbReference type="NCBIfam" id="TIGR01167">
    <property type="entry name" value="LPXTG_anchor"/>
    <property type="match status" value="1"/>
</dbReference>
<comment type="caution">
    <text evidence="9">The sequence shown here is derived from an EMBL/GenBank/DDBJ whole genome shotgun (WGS) entry which is preliminary data.</text>
</comment>
<dbReference type="Gene3D" id="2.40.10.10">
    <property type="entry name" value="Trypsin-like serine proteases"/>
    <property type="match status" value="2"/>
</dbReference>
<dbReference type="PROSITE" id="PS50847">
    <property type="entry name" value="GRAM_POS_ANCHORING"/>
    <property type="match status" value="1"/>
</dbReference>
<keyword evidence="3 7" id="KW-0732">Signal</keyword>
<name>A0A921SNZ7_9MICO</name>
<evidence type="ECO:0000256" key="2">
    <source>
        <dbReference type="ARBA" id="ARBA00022525"/>
    </source>
</evidence>
<dbReference type="InterPro" id="IPR019931">
    <property type="entry name" value="LPXTG_anchor"/>
</dbReference>
<keyword evidence="6" id="KW-0472">Membrane</keyword>
<evidence type="ECO:0000256" key="4">
    <source>
        <dbReference type="ARBA" id="ARBA00023088"/>
    </source>
</evidence>
<accession>A0A921SNZ7</accession>
<gene>
    <name evidence="9" type="ORF">K8V08_08295</name>
</gene>
<dbReference type="EMBL" id="DYUK01000177">
    <property type="protein sequence ID" value="HJG80397.1"/>
    <property type="molecule type" value="Genomic_DNA"/>
</dbReference>
<keyword evidence="6" id="KW-0812">Transmembrane</keyword>
<feature type="compositionally biased region" description="Acidic residues" evidence="5">
    <location>
        <begin position="402"/>
        <end position="411"/>
    </location>
</feature>
<feature type="region of interest" description="Disordered" evidence="5">
    <location>
        <begin position="558"/>
        <end position="579"/>
    </location>
</feature>
<reference evidence="9" key="1">
    <citation type="journal article" date="2021" name="PeerJ">
        <title>Extensive microbial diversity within the chicken gut microbiome revealed by metagenomics and culture.</title>
        <authorList>
            <person name="Gilroy R."/>
            <person name="Ravi A."/>
            <person name="Getino M."/>
            <person name="Pursley I."/>
            <person name="Horton D.L."/>
            <person name="Alikhan N.F."/>
            <person name="Baker D."/>
            <person name="Gharbi K."/>
            <person name="Hall N."/>
            <person name="Watson M."/>
            <person name="Adriaenssens E.M."/>
            <person name="Foster-Nyarko E."/>
            <person name="Jarju S."/>
            <person name="Secka A."/>
            <person name="Antonio M."/>
            <person name="Oren A."/>
            <person name="Chaudhuri R.R."/>
            <person name="La Ragione R."/>
            <person name="Hildebrand F."/>
            <person name="Pallen M.J."/>
        </authorList>
    </citation>
    <scope>NUCLEOTIDE SEQUENCE</scope>
    <source>
        <strain evidence="9">ChiGjej5B5-7349</strain>
    </source>
</reference>
<keyword evidence="1" id="KW-0134">Cell wall</keyword>
<feature type="region of interest" description="Disordered" evidence="5">
    <location>
        <begin position="110"/>
        <end position="130"/>
    </location>
</feature>
<feature type="region of interest" description="Disordered" evidence="5">
    <location>
        <begin position="391"/>
        <end position="441"/>
    </location>
</feature>
<evidence type="ECO:0000313" key="10">
    <source>
        <dbReference type="Proteomes" id="UP000784435"/>
    </source>
</evidence>
<feature type="domain" description="Gram-positive cocci surface proteins LPxTG" evidence="8">
    <location>
        <begin position="575"/>
        <end position="608"/>
    </location>
</feature>